<comment type="subcellular location">
    <subcellularLocation>
        <location evidence="1">Membrane</location>
        <topology evidence="1">Multi-pass membrane protein</topology>
    </subcellularLocation>
</comment>
<feature type="transmembrane region" description="Helical" evidence="6">
    <location>
        <begin position="189"/>
        <end position="209"/>
    </location>
</feature>
<feature type="transmembrane region" description="Helical" evidence="6">
    <location>
        <begin position="77"/>
        <end position="99"/>
    </location>
</feature>
<dbReference type="PANTHER" id="PTHR33048:SF155">
    <property type="entry name" value="INTEGRAL MEMBRANE PROTEIN"/>
    <property type="match status" value="1"/>
</dbReference>
<evidence type="ECO:0000313" key="8">
    <source>
        <dbReference type="EMBL" id="KAF2148391.1"/>
    </source>
</evidence>
<evidence type="ECO:0000256" key="2">
    <source>
        <dbReference type="ARBA" id="ARBA00022692"/>
    </source>
</evidence>
<organism evidence="8 9">
    <name type="scientific">Myriangium duriaei CBS 260.36</name>
    <dbReference type="NCBI Taxonomy" id="1168546"/>
    <lineage>
        <taxon>Eukaryota</taxon>
        <taxon>Fungi</taxon>
        <taxon>Dikarya</taxon>
        <taxon>Ascomycota</taxon>
        <taxon>Pezizomycotina</taxon>
        <taxon>Dothideomycetes</taxon>
        <taxon>Dothideomycetidae</taxon>
        <taxon>Myriangiales</taxon>
        <taxon>Myriangiaceae</taxon>
        <taxon>Myriangium</taxon>
    </lineage>
</organism>
<keyword evidence="3 6" id="KW-1133">Transmembrane helix</keyword>
<dbReference type="AlphaFoldDB" id="A0A9P4MI03"/>
<keyword evidence="2 6" id="KW-0812">Transmembrane</keyword>
<evidence type="ECO:0000256" key="5">
    <source>
        <dbReference type="ARBA" id="ARBA00038359"/>
    </source>
</evidence>
<name>A0A9P4MI03_9PEZI</name>
<keyword evidence="9" id="KW-1185">Reference proteome</keyword>
<dbReference type="Proteomes" id="UP000799439">
    <property type="component" value="Unassembled WGS sequence"/>
</dbReference>
<evidence type="ECO:0000256" key="4">
    <source>
        <dbReference type="ARBA" id="ARBA00023136"/>
    </source>
</evidence>
<sequence length="250" mass="27083">MSPMRALIEAQVDAIHHLLIANGVWLGLSLITLGMRLWTKTVILRSIQLDDCCIIAATITLSVTCGFTFYLNHMFDQILLTGILPSSSQLSLTSLCILLHRIFSLDGRRTIIIWIVGIFTAVTGLFALIFTAATCGPVATLAKCSVAEAYSDIGAVTAGVNTFTDLVLIIISVKSLWKTNMTRRRTISTIALLLLGATTCIVSFIRLIWTWGIPASYATRHSAAASFFPITEMGAALTGTSLSCCRPLLR</sequence>
<evidence type="ECO:0000256" key="6">
    <source>
        <dbReference type="SAM" id="Phobius"/>
    </source>
</evidence>
<feature type="transmembrane region" description="Helical" evidence="6">
    <location>
        <begin position="51"/>
        <end position="71"/>
    </location>
</feature>
<dbReference type="EMBL" id="ML996093">
    <property type="protein sequence ID" value="KAF2148391.1"/>
    <property type="molecule type" value="Genomic_DNA"/>
</dbReference>
<evidence type="ECO:0000259" key="7">
    <source>
        <dbReference type="Pfam" id="PF20684"/>
    </source>
</evidence>
<evidence type="ECO:0000313" key="9">
    <source>
        <dbReference type="Proteomes" id="UP000799439"/>
    </source>
</evidence>
<comment type="caution">
    <text evidence="8">The sequence shown here is derived from an EMBL/GenBank/DDBJ whole genome shotgun (WGS) entry which is preliminary data.</text>
</comment>
<dbReference type="GO" id="GO:0016020">
    <property type="term" value="C:membrane"/>
    <property type="evidence" value="ECO:0007669"/>
    <property type="project" value="UniProtKB-SubCell"/>
</dbReference>
<evidence type="ECO:0000256" key="3">
    <source>
        <dbReference type="ARBA" id="ARBA00022989"/>
    </source>
</evidence>
<dbReference type="InterPro" id="IPR052337">
    <property type="entry name" value="SAT4-like"/>
</dbReference>
<dbReference type="PANTHER" id="PTHR33048">
    <property type="entry name" value="PTH11-LIKE INTEGRAL MEMBRANE PROTEIN (AFU_ORTHOLOGUE AFUA_5G11245)"/>
    <property type="match status" value="1"/>
</dbReference>
<feature type="transmembrane region" description="Helical" evidence="6">
    <location>
        <begin position="111"/>
        <end position="133"/>
    </location>
</feature>
<comment type="similarity">
    <text evidence="5">Belongs to the SAT4 family.</text>
</comment>
<keyword evidence="4 6" id="KW-0472">Membrane</keyword>
<dbReference type="OrthoDB" id="4682787at2759"/>
<proteinExistence type="inferred from homology"/>
<feature type="transmembrane region" description="Helical" evidence="6">
    <location>
        <begin position="153"/>
        <end position="177"/>
    </location>
</feature>
<dbReference type="InterPro" id="IPR049326">
    <property type="entry name" value="Rhodopsin_dom_fungi"/>
</dbReference>
<reference evidence="8" key="1">
    <citation type="journal article" date="2020" name="Stud. Mycol.">
        <title>101 Dothideomycetes genomes: a test case for predicting lifestyles and emergence of pathogens.</title>
        <authorList>
            <person name="Haridas S."/>
            <person name="Albert R."/>
            <person name="Binder M."/>
            <person name="Bloem J."/>
            <person name="Labutti K."/>
            <person name="Salamov A."/>
            <person name="Andreopoulos B."/>
            <person name="Baker S."/>
            <person name="Barry K."/>
            <person name="Bills G."/>
            <person name="Bluhm B."/>
            <person name="Cannon C."/>
            <person name="Castanera R."/>
            <person name="Culley D."/>
            <person name="Daum C."/>
            <person name="Ezra D."/>
            <person name="Gonzalez J."/>
            <person name="Henrissat B."/>
            <person name="Kuo A."/>
            <person name="Liang C."/>
            <person name="Lipzen A."/>
            <person name="Lutzoni F."/>
            <person name="Magnuson J."/>
            <person name="Mondo S."/>
            <person name="Nolan M."/>
            <person name="Ohm R."/>
            <person name="Pangilinan J."/>
            <person name="Park H.-J."/>
            <person name="Ramirez L."/>
            <person name="Alfaro M."/>
            <person name="Sun H."/>
            <person name="Tritt A."/>
            <person name="Yoshinaga Y."/>
            <person name="Zwiers L.-H."/>
            <person name="Turgeon B."/>
            <person name="Goodwin S."/>
            <person name="Spatafora J."/>
            <person name="Crous P."/>
            <person name="Grigoriev I."/>
        </authorList>
    </citation>
    <scope>NUCLEOTIDE SEQUENCE</scope>
    <source>
        <strain evidence="8">CBS 260.36</strain>
    </source>
</reference>
<feature type="transmembrane region" description="Helical" evidence="6">
    <location>
        <begin position="20"/>
        <end position="39"/>
    </location>
</feature>
<dbReference type="Pfam" id="PF20684">
    <property type="entry name" value="Fung_rhodopsin"/>
    <property type="match status" value="1"/>
</dbReference>
<accession>A0A9P4MI03</accession>
<evidence type="ECO:0000256" key="1">
    <source>
        <dbReference type="ARBA" id="ARBA00004141"/>
    </source>
</evidence>
<gene>
    <name evidence="8" type="ORF">K461DRAFT_316213</name>
</gene>
<feature type="domain" description="Rhodopsin" evidence="7">
    <location>
        <begin position="35"/>
        <end position="250"/>
    </location>
</feature>
<protein>
    <recommendedName>
        <fullName evidence="7">Rhodopsin domain-containing protein</fullName>
    </recommendedName>
</protein>